<organism evidence="1 2">
    <name type="scientific">Ciona intestinalis</name>
    <name type="common">Transparent sea squirt</name>
    <name type="synonym">Ascidia intestinalis</name>
    <dbReference type="NCBI Taxonomy" id="7719"/>
    <lineage>
        <taxon>Eukaryota</taxon>
        <taxon>Metazoa</taxon>
        <taxon>Chordata</taxon>
        <taxon>Tunicata</taxon>
        <taxon>Ascidiacea</taxon>
        <taxon>Phlebobranchia</taxon>
        <taxon>Cionidae</taxon>
        <taxon>Ciona</taxon>
    </lineage>
</organism>
<dbReference type="Proteomes" id="UP000008144">
    <property type="component" value="Chromosome 9"/>
</dbReference>
<keyword evidence="2" id="KW-1185">Reference proteome</keyword>
<reference evidence="1" key="2">
    <citation type="journal article" date="2008" name="Genome Biol.">
        <title>Improved genome assembly and evidence-based global gene model set for the chordate Ciona intestinalis: new insight into intron and operon populations.</title>
        <authorList>
            <person name="Satou Y."/>
            <person name="Mineta K."/>
            <person name="Ogasawara M."/>
            <person name="Sasakura Y."/>
            <person name="Shoguchi E."/>
            <person name="Ueno K."/>
            <person name="Yamada L."/>
            <person name="Matsumoto J."/>
            <person name="Wasserscheid J."/>
            <person name="Dewar K."/>
            <person name="Wiley G.B."/>
            <person name="Macmil S.L."/>
            <person name="Roe B.A."/>
            <person name="Zeller R.W."/>
            <person name="Hastings K.E."/>
            <person name="Lemaire P."/>
            <person name="Lindquist E."/>
            <person name="Endo T."/>
            <person name="Hotta K."/>
            <person name="Inaba K."/>
        </authorList>
    </citation>
    <scope>NUCLEOTIDE SEQUENCE [LARGE SCALE GENOMIC DNA]</scope>
    <source>
        <strain evidence="1">wild type</strain>
    </source>
</reference>
<protein>
    <submittedName>
        <fullName evidence="1">Uncharacterized protein</fullName>
    </submittedName>
</protein>
<evidence type="ECO:0000313" key="1">
    <source>
        <dbReference type="Ensembl" id="ENSCINP00000033634.1"/>
    </source>
</evidence>
<proteinExistence type="predicted"/>
<reference evidence="1" key="3">
    <citation type="submission" date="2025-08" db="UniProtKB">
        <authorList>
            <consortium name="Ensembl"/>
        </authorList>
    </citation>
    <scope>IDENTIFICATION</scope>
</reference>
<sequence length="23" mass="2878">MLIVMSQVIRWQNIFLQQFLQLK</sequence>
<accession>H2XVF0</accession>
<dbReference type="EMBL" id="EAAA01002795">
    <property type="status" value="NOT_ANNOTATED_CDS"/>
    <property type="molecule type" value="Genomic_DNA"/>
</dbReference>
<dbReference type="Ensembl" id="ENSCINT00000034386.1">
    <property type="protein sequence ID" value="ENSCINP00000033634.1"/>
    <property type="gene ID" value="ENSCING00000023560.1"/>
</dbReference>
<dbReference type="HOGENOM" id="CLU_3423235_0_0_1"/>
<evidence type="ECO:0000313" key="2">
    <source>
        <dbReference type="Proteomes" id="UP000008144"/>
    </source>
</evidence>
<reference evidence="2" key="1">
    <citation type="journal article" date="2002" name="Science">
        <title>The draft genome of Ciona intestinalis: insights into chordate and vertebrate origins.</title>
        <authorList>
            <person name="Dehal P."/>
            <person name="Satou Y."/>
            <person name="Campbell R.K."/>
            <person name="Chapman J."/>
            <person name="Degnan B."/>
            <person name="De Tomaso A."/>
            <person name="Davidson B."/>
            <person name="Di Gregorio A."/>
            <person name="Gelpke M."/>
            <person name="Goodstein D.M."/>
            <person name="Harafuji N."/>
            <person name="Hastings K.E."/>
            <person name="Ho I."/>
            <person name="Hotta K."/>
            <person name="Huang W."/>
            <person name="Kawashima T."/>
            <person name="Lemaire P."/>
            <person name="Martinez D."/>
            <person name="Meinertzhagen I.A."/>
            <person name="Necula S."/>
            <person name="Nonaka M."/>
            <person name="Putnam N."/>
            <person name="Rash S."/>
            <person name="Saiga H."/>
            <person name="Satake M."/>
            <person name="Terry A."/>
            <person name="Yamada L."/>
            <person name="Wang H.G."/>
            <person name="Awazu S."/>
            <person name="Azumi K."/>
            <person name="Boore J."/>
            <person name="Branno M."/>
            <person name="Chin-Bow S."/>
            <person name="DeSantis R."/>
            <person name="Doyle S."/>
            <person name="Francino P."/>
            <person name="Keys D.N."/>
            <person name="Haga S."/>
            <person name="Hayashi H."/>
            <person name="Hino K."/>
            <person name="Imai K.S."/>
            <person name="Inaba K."/>
            <person name="Kano S."/>
            <person name="Kobayashi K."/>
            <person name="Kobayashi M."/>
            <person name="Lee B.I."/>
            <person name="Makabe K.W."/>
            <person name="Manohar C."/>
            <person name="Matassi G."/>
            <person name="Medina M."/>
            <person name="Mochizuki Y."/>
            <person name="Mount S."/>
            <person name="Morishita T."/>
            <person name="Miura S."/>
            <person name="Nakayama A."/>
            <person name="Nishizaka S."/>
            <person name="Nomoto H."/>
            <person name="Ohta F."/>
            <person name="Oishi K."/>
            <person name="Rigoutsos I."/>
            <person name="Sano M."/>
            <person name="Sasaki A."/>
            <person name="Sasakura Y."/>
            <person name="Shoguchi E."/>
            <person name="Shin-i T."/>
            <person name="Spagnuolo A."/>
            <person name="Stainier D."/>
            <person name="Suzuki M.M."/>
            <person name="Tassy O."/>
            <person name="Takatori N."/>
            <person name="Tokuoka M."/>
            <person name="Yagi K."/>
            <person name="Yoshizaki F."/>
            <person name="Wada S."/>
            <person name="Zhang C."/>
            <person name="Hyatt P.D."/>
            <person name="Larimer F."/>
            <person name="Detter C."/>
            <person name="Doggett N."/>
            <person name="Glavina T."/>
            <person name="Hawkins T."/>
            <person name="Richardson P."/>
            <person name="Lucas S."/>
            <person name="Kohara Y."/>
            <person name="Levine M."/>
            <person name="Satoh N."/>
            <person name="Rokhsar D.S."/>
        </authorList>
    </citation>
    <scope>NUCLEOTIDE SEQUENCE [LARGE SCALE GENOMIC DNA]</scope>
</reference>
<name>H2XVF0_CIOIN</name>
<reference evidence="1" key="4">
    <citation type="submission" date="2025-09" db="UniProtKB">
        <authorList>
            <consortium name="Ensembl"/>
        </authorList>
    </citation>
    <scope>IDENTIFICATION</scope>
</reference>
<dbReference type="InParanoid" id="H2XVF0"/>
<dbReference type="AlphaFoldDB" id="H2XVF0"/>